<dbReference type="SMART" id="SM00052">
    <property type="entry name" value="EAL"/>
    <property type="match status" value="1"/>
</dbReference>
<dbReference type="InterPro" id="IPR035919">
    <property type="entry name" value="EAL_sf"/>
</dbReference>
<dbReference type="InterPro" id="IPR035965">
    <property type="entry name" value="PAS-like_dom_sf"/>
</dbReference>
<proteinExistence type="predicted"/>
<dbReference type="CDD" id="cd00130">
    <property type="entry name" value="PAS"/>
    <property type="match status" value="2"/>
</dbReference>
<dbReference type="SUPFAM" id="SSF141868">
    <property type="entry name" value="EAL domain-like"/>
    <property type="match status" value="1"/>
</dbReference>
<keyword evidence="6" id="KW-1185">Reference proteome</keyword>
<evidence type="ECO:0000313" key="5">
    <source>
        <dbReference type="EMBL" id="GAA6169883.1"/>
    </source>
</evidence>
<reference evidence="5 6" key="1">
    <citation type="submission" date="2024-04" db="EMBL/GenBank/DDBJ databases">
        <title>Draft genome sequence of Sessilibacter corallicola NBRC 116591.</title>
        <authorList>
            <person name="Miyakawa T."/>
            <person name="Kusuya Y."/>
            <person name="Miura T."/>
        </authorList>
    </citation>
    <scope>NUCLEOTIDE SEQUENCE [LARGE SCALE GENOMIC DNA]</scope>
    <source>
        <strain evidence="5 6">KU-00831-HH</strain>
    </source>
</reference>
<dbReference type="SUPFAM" id="SSF55785">
    <property type="entry name" value="PYP-like sensor domain (PAS domain)"/>
    <property type="match status" value="2"/>
</dbReference>
<dbReference type="InterPro" id="IPR052155">
    <property type="entry name" value="Biofilm_reg_signaling"/>
</dbReference>
<dbReference type="Pfam" id="PF00989">
    <property type="entry name" value="PAS"/>
    <property type="match status" value="2"/>
</dbReference>
<organism evidence="5 6">
    <name type="scientific">Sessilibacter corallicola</name>
    <dbReference type="NCBI Taxonomy" id="2904075"/>
    <lineage>
        <taxon>Bacteria</taxon>
        <taxon>Pseudomonadati</taxon>
        <taxon>Pseudomonadota</taxon>
        <taxon>Gammaproteobacteria</taxon>
        <taxon>Cellvibrionales</taxon>
        <taxon>Cellvibrionaceae</taxon>
        <taxon>Sessilibacter</taxon>
    </lineage>
</organism>
<dbReference type="RefSeq" id="WP_353304283.1">
    <property type="nucleotide sequence ID" value="NZ_BAABWN010000016.1"/>
</dbReference>
<dbReference type="PANTHER" id="PTHR44757:SF2">
    <property type="entry name" value="BIOFILM ARCHITECTURE MAINTENANCE PROTEIN MBAA"/>
    <property type="match status" value="1"/>
</dbReference>
<feature type="domain" description="GGDEF" evidence="4">
    <location>
        <begin position="478"/>
        <end position="611"/>
    </location>
</feature>
<dbReference type="InterPro" id="IPR013767">
    <property type="entry name" value="PAS_fold"/>
</dbReference>
<dbReference type="NCBIfam" id="TIGR00254">
    <property type="entry name" value="GGDEF"/>
    <property type="match status" value="1"/>
</dbReference>
<dbReference type="PANTHER" id="PTHR44757">
    <property type="entry name" value="DIGUANYLATE CYCLASE DGCP"/>
    <property type="match status" value="1"/>
</dbReference>
<dbReference type="InterPro" id="IPR043128">
    <property type="entry name" value="Rev_trsase/Diguanyl_cyclase"/>
</dbReference>
<dbReference type="PROSITE" id="PS50113">
    <property type="entry name" value="PAC"/>
    <property type="match status" value="1"/>
</dbReference>
<dbReference type="PROSITE" id="PS50883">
    <property type="entry name" value="EAL"/>
    <property type="match status" value="1"/>
</dbReference>
<dbReference type="InterPro" id="IPR000014">
    <property type="entry name" value="PAS"/>
</dbReference>
<dbReference type="InterPro" id="IPR001633">
    <property type="entry name" value="EAL_dom"/>
</dbReference>
<evidence type="ECO:0000313" key="6">
    <source>
        <dbReference type="Proteomes" id="UP001465153"/>
    </source>
</evidence>
<dbReference type="Gene3D" id="3.30.70.270">
    <property type="match status" value="1"/>
</dbReference>
<dbReference type="InterPro" id="IPR029787">
    <property type="entry name" value="Nucleotide_cyclase"/>
</dbReference>
<comment type="caution">
    <text evidence="5">The sequence shown here is derived from an EMBL/GenBank/DDBJ whole genome shotgun (WGS) entry which is preliminary data.</text>
</comment>
<feature type="domain" description="PAS" evidence="1">
    <location>
        <begin position="188"/>
        <end position="243"/>
    </location>
</feature>
<dbReference type="PROSITE" id="PS50887">
    <property type="entry name" value="GGDEF"/>
    <property type="match status" value="1"/>
</dbReference>
<dbReference type="Proteomes" id="UP001465153">
    <property type="component" value="Unassembled WGS sequence"/>
</dbReference>
<gene>
    <name evidence="5" type="ORF">NBRC116591_36950</name>
</gene>
<sequence length="875" mass="98590">MHYEGELLTQASQIGGLSFLDSLDTDSVLLSCLDQLMNFYRSDYGFIYIDTNVRTKNLTPDVPQTWELVASCIIDKDRLRIVKSSVSSVGVSPSLLSYLNNKDFFYSNSEIPVKIPEPEKTVNSLACFPLKISDVVCVVFCLCNTATELKEEQLVSLRPFLSSAALILQTEKQTSLSNIYPAVFDDRQYCSLLAILNNLFNGVVFVNDDGEITFCNNSALRLLALSHSEAIGKPIKNFITSDSSLIQALVANNRRADDTFFNSDSCAKRSHFPGVLISSFKGDKSVVNVNLIRCVVSERVVRGIVFSDSVDDKIISNDYHSIVQRYQVITNYAPVGLIQLNKDWECIYVNDAWCEYCHLTPDECYGLGWINGINSDDLEGTLNSIRVDLSSKGRYSNKLRLKTPLGRITWVTLDARSLFYEDGSINGVVISVQDITDYLKKERELKDIAETDQLTGLVNRSFFNDRLEVAINGIKRFGAVALLFIDLDKFKQINDTLGHEFGDELLKQVGERLRSCLRRVDTIARIGGDEFTVLMTNISNVQAITTTTEKLIDSFSEPFILGQQSVYVTCSIGITVGEDNHTRSKSLLRQADAALYKAKEAGRNQYKFYTPELDKSVNLLIDLRKSLRESPNDDFRVVYQPQVHSVTGNIVGIEALSRWSSPLGEDIHPDMFIRMIEDSGLINEFSEWLFEKVFKDVHQLREQFTEASDIKISVNLSVKQFRNRDLVKYLGKLCVEYAISPACFVLEVTETAFIDDPKLANLTLAQLKELGFSIALDDFGTGYSSLSHLRSMPIKIVKIDKTFVNDVIHDPEDAKIVSSIISLVHTLEMDVIAEGVENTEIKSWMEANNCFVQQGFYYYEPMPLEDICHLLKNRS</sequence>
<dbReference type="PROSITE" id="PS50112">
    <property type="entry name" value="PAS"/>
    <property type="match status" value="1"/>
</dbReference>
<dbReference type="Pfam" id="PF00990">
    <property type="entry name" value="GGDEF"/>
    <property type="match status" value="1"/>
</dbReference>
<dbReference type="Pfam" id="PF00563">
    <property type="entry name" value="EAL"/>
    <property type="match status" value="1"/>
</dbReference>
<dbReference type="EMBL" id="BAABWN010000016">
    <property type="protein sequence ID" value="GAA6169883.1"/>
    <property type="molecule type" value="Genomic_DNA"/>
</dbReference>
<dbReference type="Gene3D" id="3.30.450.20">
    <property type="entry name" value="PAS domain"/>
    <property type="match status" value="2"/>
</dbReference>
<dbReference type="SMART" id="SM00267">
    <property type="entry name" value="GGDEF"/>
    <property type="match status" value="1"/>
</dbReference>
<evidence type="ECO:0000259" key="4">
    <source>
        <dbReference type="PROSITE" id="PS50887"/>
    </source>
</evidence>
<protein>
    <recommendedName>
        <fullName evidence="7">EAL domain-containing protein</fullName>
    </recommendedName>
</protein>
<dbReference type="SUPFAM" id="SSF55073">
    <property type="entry name" value="Nucleotide cyclase"/>
    <property type="match status" value="1"/>
</dbReference>
<dbReference type="CDD" id="cd01949">
    <property type="entry name" value="GGDEF"/>
    <property type="match status" value="1"/>
</dbReference>
<feature type="domain" description="EAL" evidence="3">
    <location>
        <begin position="616"/>
        <end position="875"/>
    </location>
</feature>
<dbReference type="InterPro" id="IPR000160">
    <property type="entry name" value="GGDEF_dom"/>
</dbReference>
<evidence type="ECO:0008006" key="7">
    <source>
        <dbReference type="Google" id="ProtNLM"/>
    </source>
</evidence>
<evidence type="ECO:0000259" key="1">
    <source>
        <dbReference type="PROSITE" id="PS50112"/>
    </source>
</evidence>
<dbReference type="Gene3D" id="3.20.20.450">
    <property type="entry name" value="EAL domain"/>
    <property type="match status" value="1"/>
</dbReference>
<dbReference type="CDD" id="cd01948">
    <property type="entry name" value="EAL"/>
    <property type="match status" value="1"/>
</dbReference>
<evidence type="ECO:0000259" key="3">
    <source>
        <dbReference type="PROSITE" id="PS50883"/>
    </source>
</evidence>
<dbReference type="NCBIfam" id="TIGR00229">
    <property type="entry name" value="sensory_box"/>
    <property type="match status" value="1"/>
</dbReference>
<dbReference type="SMART" id="SM00091">
    <property type="entry name" value="PAS"/>
    <property type="match status" value="2"/>
</dbReference>
<evidence type="ECO:0000259" key="2">
    <source>
        <dbReference type="PROSITE" id="PS50113"/>
    </source>
</evidence>
<dbReference type="InterPro" id="IPR000700">
    <property type="entry name" value="PAS-assoc_C"/>
</dbReference>
<feature type="domain" description="PAC" evidence="2">
    <location>
        <begin position="395"/>
        <end position="447"/>
    </location>
</feature>
<name>A0ABQ0AEC4_9GAMM</name>
<accession>A0ABQ0AEC4</accession>